<protein>
    <submittedName>
        <fullName evidence="1">Uncharacterized protein</fullName>
    </submittedName>
</protein>
<organism evidence="1 2">
    <name type="scientific">Oceanibaculum indicum</name>
    <dbReference type="NCBI Taxonomy" id="526216"/>
    <lineage>
        <taxon>Bacteria</taxon>
        <taxon>Pseudomonadati</taxon>
        <taxon>Pseudomonadota</taxon>
        <taxon>Alphaproteobacteria</taxon>
        <taxon>Rhodospirillales</taxon>
        <taxon>Oceanibaculaceae</taxon>
        <taxon>Oceanibaculum</taxon>
    </lineage>
</organism>
<name>A0A420WPP8_9PROT</name>
<evidence type="ECO:0000313" key="1">
    <source>
        <dbReference type="EMBL" id="RKQ73013.1"/>
    </source>
</evidence>
<dbReference type="InterPro" id="IPR036748">
    <property type="entry name" value="MTH938-like_sf"/>
</dbReference>
<dbReference type="Proteomes" id="UP000277424">
    <property type="component" value="Unassembled WGS sequence"/>
</dbReference>
<gene>
    <name evidence="1" type="ORF">BCL74_0783</name>
</gene>
<dbReference type="CDD" id="cd00248">
    <property type="entry name" value="Mth938-like"/>
    <property type="match status" value="1"/>
</dbReference>
<dbReference type="PANTHER" id="PTHR21192:SF2">
    <property type="entry name" value="NADH DEHYDROGENASE [UBIQUINONE] 1 ALPHA SUBCOMPLEX ASSEMBLY FACTOR 3"/>
    <property type="match status" value="1"/>
</dbReference>
<dbReference type="OrthoDB" id="7351393at2"/>
<dbReference type="AlphaFoldDB" id="A0A420WPP8"/>
<evidence type="ECO:0000313" key="2">
    <source>
        <dbReference type="Proteomes" id="UP000277424"/>
    </source>
</evidence>
<dbReference type="Pfam" id="PF04430">
    <property type="entry name" value="DUF498"/>
    <property type="match status" value="1"/>
</dbReference>
<proteinExistence type="predicted"/>
<sequence length="126" mass="13655">MDVTPRIAEGRQLIESYGAGRFKITGTVHEGSVLVFPDRVLEWPVTDFRSIDEASLSAFTASDTPEVDILLIGCGAQMRFVPPALRQALRDAGIVIDAMDTGAACRTYNVLMSEDRRVAAALIAVE</sequence>
<dbReference type="RefSeq" id="WP_121217718.1">
    <property type="nucleotide sequence ID" value="NZ_RBIG01000001.1"/>
</dbReference>
<comment type="caution">
    <text evidence="1">The sequence shown here is derived from an EMBL/GenBank/DDBJ whole genome shotgun (WGS) entry which is preliminary data.</text>
</comment>
<dbReference type="EMBL" id="RBIG01000001">
    <property type="protein sequence ID" value="RKQ73013.1"/>
    <property type="molecule type" value="Genomic_DNA"/>
</dbReference>
<accession>A0A420WPP8</accession>
<dbReference type="Gene3D" id="3.40.1230.10">
    <property type="entry name" value="MTH938-like"/>
    <property type="match status" value="1"/>
</dbReference>
<dbReference type="InterPro" id="IPR007523">
    <property type="entry name" value="NDUFAF3/AAMDC"/>
</dbReference>
<dbReference type="PANTHER" id="PTHR21192">
    <property type="entry name" value="NUCLEAR PROTEIN E3-3"/>
    <property type="match status" value="1"/>
</dbReference>
<dbReference type="SUPFAM" id="SSF64076">
    <property type="entry name" value="MTH938-like"/>
    <property type="match status" value="1"/>
</dbReference>
<reference evidence="1 2" key="1">
    <citation type="submission" date="2018-10" db="EMBL/GenBank/DDBJ databases">
        <title>Comparative analysis of microorganisms from saline springs in Andes Mountain Range, Colombia.</title>
        <authorList>
            <person name="Rubin E."/>
        </authorList>
    </citation>
    <scope>NUCLEOTIDE SEQUENCE [LARGE SCALE GENOMIC DNA]</scope>
    <source>
        <strain evidence="1 2">USBA 36</strain>
    </source>
</reference>